<dbReference type="Pfam" id="PF07696">
    <property type="entry name" value="7TMR-DISMED2"/>
    <property type="match status" value="1"/>
</dbReference>
<dbReference type="AlphaFoldDB" id="A0A369IBG8"/>
<proteinExistence type="predicted"/>
<protein>
    <recommendedName>
        <fullName evidence="2">histidine kinase</fullName>
        <ecNumber evidence="2">2.7.13.3</ecNumber>
    </recommendedName>
</protein>
<dbReference type="InterPro" id="IPR050482">
    <property type="entry name" value="Sensor_HK_TwoCompSys"/>
</dbReference>
<dbReference type="Gene3D" id="2.60.40.2380">
    <property type="match status" value="1"/>
</dbReference>
<accession>A0A369IBG8</accession>
<dbReference type="GO" id="GO:0000155">
    <property type="term" value="F:phosphorelay sensor kinase activity"/>
    <property type="evidence" value="ECO:0007669"/>
    <property type="project" value="InterPro"/>
</dbReference>
<feature type="transmembrane region" description="Helical" evidence="9">
    <location>
        <begin position="302"/>
        <end position="322"/>
    </location>
</feature>
<keyword evidence="12" id="KW-1185">Reference proteome</keyword>
<dbReference type="Pfam" id="PF02518">
    <property type="entry name" value="HATPase_c"/>
    <property type="match status" value="1"/>
</dbReference>
<dbReference type="InterPro" id="IPR011712">
    <property type="entry name" value="Sig_transdc_His_kin_sub3_dim/P"/>
</dbReference>
<dbReference type="InterPro" id="IPR011622">
    <property type="entry name" value="7TMR_DISM_rcpt_extracell_dom2"/>
</dbReference>
<keyword evidence="8" id="KW-0902">Two-component regulatory system</keyword>
<dbReference type="InterPro" id="IPR011623">
    <property type="entry name" value="7TMR_DISM_rcpt_extracell_dom1"/>
</dbReference>
<dbReference type="Proteomes" id="UP000253141">
    <property type="component" value="Unassembled WGS sequence"/>
</dbReference>
<dbReference type="SUPFAM" id="SSF55874">
    <property type="entry name" value="ATPase domain of HSP90 chaperone/DNA topoisomerase II/histidine kinase"/>
    <property type="match status" value="1"/>
</dbReference>
<feature type="transmembrane region" description="Helical" evidence="9">
    <location>
        <begin position="406"/>
        <end position="423"/>
    </location>
</feature>
<feature type="transmembrane region" description="Helical" evidence="9">
    <location>
        <begin position="369"/>
        <end position="386"/>
    </location>
</feature>
<feature type="domain" description="Histidine kinase/HSP90-like ATPase" evidence="10">
    <location>
        <begin position="550"/>
        <end position="644"/>
    </location>
</feature>
<evidence type="ECO:0000313" key="11">
    <source>
        <dbReference type="EMBL" id="RDB07101.1"/>
    </source>
</evidence>
<dbReference type="CDD" id="cd16917">
    <property type="entry name" value="HATPase_UhpB-NarQ-NarX-like"/>
    <property type="match status" value="1"/>
</dbReference>
<keyword evidence="3" id="KW-0597">Phosphoprotein</keyword>
<evidence type="ECO:0000256" key="4">
    <source>
        <dbReference type="ARBA" id="ARBA00022679"/>
    </source>
</evidence>
<dbReference type="Gene3D" id="3.30.565.10">
    <property type="entry name" value="Histidine kinase-like ATPase, C-terminal domain"/>
    <property type="match status" value="1"/>
</dbReference>
<evidence type="ECO:0000256" key="3">
    <source>
        <dbReference type="ARBA" id="ARBA00022553"/>
    </source>
</evidence>
<dbReference type="EC" id="2.7.13.3" evidence="2"/>
<comment type="caution">
    <text evidence="11">The sequence shown here is derived from an EMBL/GenBank/DDBJ whole genome shotgun (WGS) entry which is preliminary data.</text>
</comment>
<dbReference type="EMBL" id="QPIW01000002">
    <property type="protein sequence ID" value="RDB07101.1"/>
    <property type="molecule type" value="Genomic_DNA"/>
</dbReference>
<keyword evidence="7" id="KW-0067">ATP-binding</keyword>
<keyword evidence="4" id="KW-0808">Transferase</keyword>
<evidence type="ECO:0000256" key="1">
    <source>
        <dbReference type="ARBA" id="ARBA00000085"/>
    </source>
</evidence>
<evidence type="ECO:0000256" key="8">
    <source>
        <dbReference type="ARBA" id="ARBA00023012"/>
    </source>
</evidence>
<keyword evidence="9" id="KW-0812">Transmembrane</keyword>
<evidence type="ECO:0000256" key="9">
    <source>
        <dbReference type="SAM" id="Phobius"/>
    </source>
</evidence>
<evidence type="ECO:0000256" key="2">
    <source>
        <dbReference type="ARBA" id="ARBA00012438"/>
    </source>
</evidence>
<evidence type="ECO:0000313" key="12">
    <source>
        <dbReference type="Proteomes" id="UP000253141"/>
    </source>
</evidence>
<feature type="transmembrane region" description="Helical" evidence="9">
    <location>
        <begin position="205"/>
        <end position="225"/>
    </location>
</feature>
<feature type="transmembrane region" description="Helical" evidence="9">
    <location>
        <begin position="334"/>
        <end position="357"/>
    </location>
</feature>
<dbReference type="InterPro" id="IPR003594">
    <property type="entry name" value="HATPase_dom"/>
</dbReference>
<dbReference type="Gene3D" id="1.20.5.1930">
    <property type="match status" value="1"/>
</dbReference>
<gene>
    <name evidence="11" type="ORF">DVG78_03500</name>
</gene>
<dbReference type="InterPro" id="IPR036890">
    <property type="entry name" value="HATPase_C_sf"/>
</dbReference>
<evidence type="ECO:0000256" key="6">
    <source>
        <dbReference type="ARBA" id="ARBA00022777"/>
    </source>
</evidence>
<comment type="catalytic activity">
    <reaction evidence="1">
        <text>ATP + protein L-histidine = ADP + protein N-phospho-L-histidine.</text>
        <dbReference type="EC" id="2.7.13.3"/>
    </reaction>
</comment>
<feature type="transmembrane region" description="Helical" evidence="9">
    <location>
        <begin position="274"/>
        <end position="290"/>
    </location>
</feature>
<evidence type="ECO:0000256" key="5">
    <source>
        <dbReference type="ARBA" id="ARBA00022741"/>
    </source>
</evidence>
<keyword evidence="9" id="KW-0472">Membrane</keyword>
<keyword evidence="5" id="KW-0547">Nucleotide-binding</keyword>
<feature type="transmembrane region" description="Helical" evidence="9">
    <location>
        <begin position="232"/>
        <end position="254"/>
    </location>
</feature>
<dbReference type="PANTHER" id="PTHR24421">
    <property type="entry name" value="NITRATE/NITRITE SENSOR PROTEIN NARX-RELATED"/>
    <property type="match status" value="1"/>
</dbReference>
<dbReference type="GO" id="GO:0016020">
    <property type="term" value="C:membrane"/>
    <property type="evidence" value="ECO:0007669"/>
    <property type="project" value="InterPro"/>
</dbReference>
<dbReference type="SMART" id="SM00387">
    <property type="entry name" value="HATPase_c"/>
    <property type="match status" value="1"/>
</dbReference>
<dbReference type="Pfam" id="PF07695">
    <property type="entry name" value="7TMR-DISM_7TM"/>
    <property type="match status" value="1"/>
</dbReference>
<dbReference type="Pfam" id="PF07730">
    <property type="entry name" value="HisKA_3"/>
    <property type="match status" value="1"/>
</dbReference>
<dbReference type="PANTHER" id="PTHR24421:SF10">
    <property type="entry name" value="NITRATE_NITRITE SENSOR PROTEIN NARQ"/>
    <property type="match status" value="1"/>
</dbReference>
<evidence type="ECO:0000256" key="7">
    <source>
        <dbReference type="ARBA" id="ARBA00022840"/>
    </source>
</evidence>
<evidence type="ECO:0000259" key="10">
    <source>
        <dbReference type="SMART" id="SM00387"/>
    </source>
</evidence>
<name>A0A369IBG8_9BACT</name>
<keyword evidence="9" id="KW-1133">Transmembrane helix</keyword>
<sequence length="646" mass="75051">MILWNKNPIFQRLIQSNNRRLPAVLRMKRLFFCFCCLLAVLESIPFQSLGQQLLKEYGVSYLREPSRKLTIKDVQHSNQFRPLKSTFFSFGKDTSNHWLRFEVENRGLFSKEIIVEIVQPYLDSTVFYIADNQGNILKKVAEGWKTQYKNRSYPHRNFVAKSIVPPAQRLVYYVRIYKKYMHVTGEIKAWEGNTFVQKENTESGLMGLFMGFLLTNFIISVLLLTISKDRLYAYYALYILFSGLSTLMITGYFFTYYQQGFWGITGTEAKTLPLLFGQLSLLFFIKNYVLPNYRLTGFIKYIWYLALSLQGILLILINLLFLVERHSWPIPNALLLFITFSFFLPVLTGFYLILLSLVHKIEPQAAKTYLLGIFPMLLYSIFSYLRNLDFFPNHWLLGNEVRNLCFGFDILVLMIGLGYRYKALRDEKDKQKRLAYENQLKLWQEKERISRDLHDNVGSQLTIVSSGLDNALYLAEQNQLSSNNLESINQNVREAVQSLRDTIWVTHQENLRVVDLKIRIQHYLQKAFLDTTATKVYFNCTAEATELSSAQALNTFRIIQEAVQNIQKYACATIINVEINQKGRILYVKIEDNGIGFSLKDIDFTEHYGLQNMQKRAQELKGQLSLQAGSIQGTVVSLMLPLDNPN</sequence>
<reference evidence="11 12" key="1">
    <citation type="submission" date="2018-07" db="EMBL/GenBank/DDBJ databases">
        <title>Genome analysis of Runella aurantiaca.</title>
        <authorList>
            <person name="Yang X."/>
        </authorList>
    </citation>
    <scope>NUCLEOTIDE SEQUENCE [LARGE SCALE GENOMIC DNA]</scope>
    <source>
        <strain evidence="11 12">YX9</strain>
    </source>
</reference>
<keyword evidence="6" id="KW-0418">Kinase</keyword>
<dbReference type="GO" id="GO:0046983">
    <property type="term" value="F:protein dimerization activity"/>
    <property type="evidence" value="ECO:0007669"/>
    <property type="project" value="InterPro"/>
</dbReference>
<organism evidence="11 12">
    <name type="scientific">Runella aurantiaca</name>
    <dbReference type="NCBI Taxonomy" id="2282308"/>
    <lineage>
        <taxon>Bacteria</taxon>
        <taxon>Pseudomonadati</taxon>
        <taxon>Bacteroidota</taxon>
        <taxon>Cytophagia</taxon>
        <taxon>Cytophagales</taxon>
        <taxon>Spirosomataceae</taxon>
        <taxon>Runella</taxon>
    </lineage>
</organism>
<dbReference type="GO" id="GO:0005524">
    <property type="term" value="F:ATP binding"/>
    <property type="evidence" value="ECO:0007669"/>
    <property type="project" value="UniProtKB-KW"/>
</dbReference>